<evidence type="ECO:0000313" key="2">
    <source>
        <dbReference type="EMBL" id="SEK50052.1"/>
    </source>
</evidence>
<evidence type="ECO:0000256" key="1">
    <source>
        <dbReference type="SAM" id="SignalP"/>
    </source>
</evidence>
<name>A0A1H7HKP8_STRJI</name>
<dbReference type="Proteomes" id="UP000183015">
    <property type="component" value="Unassembled WGS sequence"/>
</dbReference>
<dbReference type="RefSeq" id="WP_143094161.1">
    <property type="nucleotide sequence ID" value="NZ_BBPN01000014.1"/>
</dbReference>
<evidence type="ECO:0000313" key="3">
    <source>
        <dbReference type="Proteomes" id="UP000183015"/>
    </source>
</evidence>
<reference evidence="3" key="1">
    <citation type="submission" date="2016-10" db="EMBL/GenBank/DDBJ databases">
        <authorList>
            <person name="Varghese N."/>
        </authorList>
    </citation>
    <scope>NUCLEOTIDE SEQUENCE [LARGE SCALE GENOMIC DNA]</scope>
    <source>
        <strain evidence="3">DSM 45096 / BCRC 16803 / CGMCC 4.1857 / CIP 109030 / JCM 12277 / KCTC 19219 / NBRC 100920 / 33214</strain>
    </source>
</reference>
<dbReference type="eggNOG" id="ENOG5034BBU">
    <property type="taxonomic scope" value="Bacteria"/>
</dbReference>
<proteinExistence type="predicted"/>
<protein>
    <submittedName>
        <fullName evidence="2">Uncharacterized protein</fullName>
    </submittedName>
</protein>
<sequence>MAARSINFSACRAIVAVALACGLAAAVAPAAHADGVVDPAPIGPDQFFTGQVNGAGVDAAIQMACFGPLTPGETGHPLAGQTVDVLPAAASGTADVGYTGAAATSVVVSFGVASVTAPVTLDFYAVKAPIPTSLVLPCAGTGTVVFTPAPSSPTAHPATLAVRYVPQP</sequence>
<keyword evidence="3" id="KW-1185">Reference proteome</keyword>
<dbReference type="AlphaFoldDB" id="A0A1H7HKP8"/>
<dbReference type="EMBL" id="FOAZ01000002">
    <property type="protein sequence ID" value="SEK50052.1"/>
    <property type="molecule type" value="Genomic_DNA"/>
</dbReference>
<feature type="chain" id="PRO_5010343764" evidence="1">
    <location>
        <begin position="34"/>
        <end position="168"/>
    </location>
</feature>
<dbReference type="OrthoDB" id="3540818at2"/>
<organism evidence="2 3">
    <name type="scientific">Streptacidiphilus jiangxiensis</name>
    <dbReference type="NCBI Taxonomy" id="235985"/>
    <lineage>
        <taxon>Bacteria</taxon>
        <taxon>Bacillati</taxon>
        <taxon>Actinomycetota</taxon>
        <taxon>Actinomycetes</taxon>
        <taxon>Kitasatosporales</taxon>
        <taxon>Streptomycetaceae</taxon>
        <taxon>Streptacidiphilus</taxon>
    </lineage>
</organism>
<accession>A0A1H7HKP8</accession>
<feature type="signal peptide" evidence="1">
    <location>
        <begin position="1"/>
        <end position="33"/>
    </location>
</feature>
<gene>
    <name evidence="2" type="ORF">SAMN05414137_102229</name>
</gene>
<keyword evidence="1" id="KW-0732">Signal</keyword>
<dbReference type="STRING" id="235985.SAMN05414137_102229"/>